<dbReference type="GO" id="GO:0008017">
    <property type="term" value="F:microtubule binding"/>
    <property type="evidence" value="ECO:0007669"/>
    <property type="project" value="InterPro"/>
</dbReference>
<dbReference type="Proteomes" id="UP001209878">
    <property type="component" value="Unassembled WGS sequence"/>
</dbReference>
<feature type="compositionally biased region" description="Polar residues" evidence="1">
    <location>
        <begin position="453"/>
        <end position="467"/>
    </location>
</feature>
<dbReference type="GO" id="GO:0005874">
    <property type="term" value="C:microtubule"/>
    <property type="evidence" value="ECO:0007669"/>
    <property type="project" value="InterPro"/>
</dbReference>
<evidence type="ECO:0000313" key="2">
    <source>
        <dbReference type="EMBL" id="KAK2177104.1"/>
    </source>
</evidence>
<dbReference type="GO" id="GO:0003779">
    <property type="term" value="F:actin binding"/>
    <property type="evidence" value="ECO:0007669"/>
    <property type="project" value="TreeGrafter"/>
</dbReference>
<feature type="region of interest" description="Disordered" evidence="1">
    <location>
        <begin position="64"/>
        <end position="470"/>
    </location>
</feature>
<proteinExistence type="predicted"/>
<feature type="compositionally biased region" description="Low complexity" evidence="1">
    <location>
        <begin position="93"/>
        <end position="107"/>
    </location>
</feature>
<dbReference type="GO" id="GO:0043025">
    <property type="term" value="C:neuronal cell body"/>
    <property type="evidence" value="ECO:0007669"/>
    <property type="project" value="TreeGrafter"/>
</dbReference>
<feature type="compositionally biased region" description="Low complexity" evidence="1">
    <location>
        <begin position="170"/>
        <end position="182"/>
    </location>
</feature>
<name>A0AAD9KTK6_RIDPI</name>
<feature type="compositionally biased region" description="Polar residues" evidence="1">
    <location>
        <begin position="334"/>
        <end position="350"/>
    </location>
</feature>
<dbReference type="GO" id="GO:0000226">
    <property type="term" value="P:microtubule cytoskeleton organization"/>
    <property type="evidence" value="ECO:0007669"/>
    <property type="project" value="InterPro"/>
</dbReference>
<protein>
    <recommendedName>
        <fullName evidence="4">Microtubule-associated protein futsch</fullName>
    </recommendedName>
</protein>
<dbReference type="GO" id="GO:0005875">
    <property type="term" value="C:microtubule associated complex"/>
    <property type="evidence" value="ECO:0007669"/>
    <property type="project" value="TreeGrafter"/>
</dbReference>
<reference evidence="2" key="1">
    <citation type="journal article" date="2023" name="Mol. Biol. Evol.">
        <title>Third-Generation Sequencing Reveals the Adaptive Role of the Epigenome in Three Deep-Sea Polychaetes.</title>
        <authorList>
            <person name="Perez M."/>
            <person name="Aroh O."/>
            <person name="Sun Y."/>
            <person name="Lan Y."/>
            <person name="Juniper S.K."/>
            <person name="Young C.R."/>
            <person name="Angers B."/>
            <person name="Qian P.Y."/>
        </authorList>
    </citation>
    <scope>NUCLEOTIDE SEQUENCE</scope>
    <source>
        <strain evidence="2">R07B-5</strain>
    </source>
</reference>
<accession>A0AAD9KTK6</accession>
<feature type="compositionally biased region" description="Basic and acidic residues" evidence="1">
    <location>
        <begin position="263"/>
        <end position="275"/>
    </location>
</feature>
<dbReference type="PANTHER" id="PTHR13843:SF12">
    <property type="entry name" value="ATPASE F1_V1_A1 COMPLEX ALPHA_BETA SUBUNIT NUCLEOTIDE-BINDING DOMAIN-CONTAINING PROTEIN"/>
    <property type="match status" value="1"/>
</dbReference>
<sequence length="591" mass="62356">MQEEMLHTREEGPSEASMQPQDIDHAAAAPGLEQESAMGEQAVGLTVDTTEPAAMATNALDTAPAYGLDADSDDMSMSPNAVSPVPQLDNSAEMETVPEEAAAATEQEATEGVELEEVPTMEAEGAVTSSEISPVAADELVKSGDETDIVPHAGAASADDAAGITPDVIPQESASPEASPVAEEAKKDVSPVDLLGDLAPHQQQTNPFDAMPGLTAQAGTDQTNPFTGDDGGYLMQPQADIPAEPNKTDSSCNNPFGDPFKTLGDHPEEQREALERNGTLGFDPLESWGHPMGLPTPEKTPVAPKKSASRKSSGGPKATADKKAPSDTAIGKNKTASAKTTKVLASTPSKSRAPLIDDTKKNTTTKPSSSATKMHKAAPAAKKENSGGDNNQKRDEKNGGSTAAKDAAARRRLNITQKTQRPASAPNLPKVDANTTQQKAAPKPAATRRPASSVATSTSRTMANKSARSGPPVVPIYVDLTYIPCHGDSQYVDADFFRKVRARNYVLSALNPSVAILDALLEAKQTWGNGDAELSEVTLIPTYENDTLRHWMALHHDELTQQKITVAPSASRCTIQLQDHEASCSAYRIEF</sequence>
<keyword evidence="3" id="KW-1185">Reference proteome</keyword>
<dbReference type="GO" id="GO:0030425">
    <property type="term" value="C:dendrite"/>
    <property type="evidence" value="ECO:0007669"/>
    <property type="project" value="TreeGrafter"/>
</dbReference>
<dbReference type="EMBL" id="JAODUO010000618">
    <property type="protein sequence ID" value="KAK2177104.1"/>
    <property type="molecule type" value="Genomic_DNA"/>
</dbReference>
<dbReference type="GO" id="GO:0045202">
    <property type="term" value="C:synapse"/>
    <property type="evidence" value="ECO:0007669"/>
    <property type="project" value="TreeGrafter"/>
</dbReference>
<feature type="region of interest" description="Disordered" evidence="1">
    <location>
        <begin position="1"/>
        <end position="39"/>
    </location>
</feature>
<evidence type="ECO:0000313" key="3">
    <source>
        <dbReference type="Proteomes" id="UP001209878"/>
    </source>
</evidence>
<feature type="compositionally biased region" description="Low complexity" evidence="1">
    <location>
        <begin position="362"/>
        <end position="372"/>
    </location>
</feature>
<gene>
    <name evidence="2" type="ORF">NP493_617g01022</name>
</gene>
<dbReference type="GO" id="GO:0005829">
    <property type="term" value="C:cytosol"/>
    <property type="evidence" value="ECO:0007669"/>
    <property type="project" value="TreeGrafter"/>
</dbReference>
<evidence type="ECO:0000256" key="1">
    <source>
        <dbReference type="SAM" id="MobiDB-lite"/>
    </source>
</evidence>
<dbReference type="InterPro" id="IPR026074">
    <property type="entry name" value="MAP1"/>
</dbReference>
<comment type="caution">
    <text evidence="2">The sequence shown here is derived from an EMBL/GenBank/DDBJ whole genome shotgun (WGS) entry which is preliminary data.</text>
</comment>
<dbReference type="GO" id="GO:0031114">
    <property type="term" value="P:regulation of microtubule depolymerization"/>
    <property type="evidence" value="ECO:0007669"/>
    <property type="project" value="TreeGrafter"/>
</dbReference>
<feature type="compositionally biased region" description="Acidic residues" evidence="1">
    <location>
        <begin position="108"/>
        <end position="119"/>
    </location>
</feature>
<feature type="compositionally biased region" description="Low complexity" evidence="1">
    <location>
        <begin position="153"/>
        <end position="163"/>
    </location>
</feature>
<dbReference type="PANTHER" id="PTHR13843">
    <property type="entry name" value="MICROTUBULE-ASSOCIATED PROTEIN"/>
    <property type="match status" value="1"/>
</dbReference>
<evidence type="ECO:0008006" key="4">
    <source>
        <dbReference type="Google" id="ProtNLM"/>
    </source>
</evidence>
<feature type="compositionally biased region" description="Polar residues" evidence="1">
    <location>
        <begin position="217"/>
        <end position="226"/>
    </location>
</feature>
<dbReference type="GO" id="GO:0007409">
    <property type="term" value="P:axonogenesis"/>
    <property type="evidence" value="ECO:0007669"/>
    <property type="project" value="TreeGrafter"/>
</dbReference>
<organism evidence="2 3">
    <name type="scientific">Ridgeia piscesae</name>
    <name type="common">Tubeworm</name>
    <dbReference type="NCBI Taxonomy" id="27915"/>
    <lineage>
        <taxon>Eukaryota</taxon>
        <taxon>Metazoa</taxon>
        <taxon>Spiralia</taxon>
        <taxon>Lophotrochozoa</taxon>
        <taxon>Annelida</taxon>
        <taxon>Polychaeta</taxon>
        <taxon>Sedentaria</taxon>
        <taxon>Canalipalpata</taxon>
        <taxon>Sabellida</taxon>
        <taxon>Siboglinidae</taxon>
        <taxon>Ridgeia</taxon>
    </lineage>
</organism>
<dbReference type="GO" id="GO:0016358">
    <property type="term" value="P:dendrite development"/>
    <property type="evidence" value="ECO:0007669"/>
    <property type="project" value="TreeGrafter"/>
</dbReference>
<dbReference type="AlphaFoldDB" id="A0AAD9KTK6"/>
<feature type="compositionally biased region" description="Basic and acidic residues" evidence="1">
    <location>
        <begin position="1"/>
        <end position="12"/>
    </location>
</feature>
<feature type="compositionally biased region" description="Low complexity" evidence="1">
    <location>
        <begin position="435"/>
        <end position="451"/>
    </location>
</feature>
<feature type="compositionally biased region" description="Basic and acidic residues" evidence="1">
    <location>
        <begin position="381"/>
        <end position="398"/>
    </location>
</feature>